<evidence type="ECO:0000313" key="2">
    <source>
        <dbReference type="Proteomes" id="UP000236333"/>
    </source>
</evidence>
<evidence type="ECO:0000313" key="1">
    <source>
        <dbReference type="EMBL" id="PNH12202.1"/>
    </source>
</evidence>
<reference evidence="1 2" key="1">
    <citation type="journal article" date="2017" name="Mol. Biol. Evol.">
        <title>The 4-celled Tetrabaena socialis nuclear genome reveals the essential components for genetic control of cell number at the origin of multicellularity in the volvocine lineage.</title>
        <authorList>
            <person name="Featherston J."/>
            <person name="Arakaki Y."/>
            <person name="Hanschen E.R."/>
            <person name="Ferris P.J."/>
            <person name="Michod R.E."/>
            <person name="Olson B.J.S.C."/>
            <person name="Nozaki H."/>
            <person name="Durand P.M."/>
        </authorList>
    </citation>
    <scope>NUCLEOTIDE SEQUENCE [LARGE SCALE GENOMIC DNA]</scope>
    <source>
        <strain evidence="1 2">NIES-571</strain>
    </source>
</reference>
<organism evidence="1 2">
    <name type="scientific">Tetrabaena socialis</name>
    <dbReference type="NCBI Taxonomy" id="47790"/>
    <lineage>
        <taxon>Eukaryota</taxon>
        <taxon>Viridiplantae</taxon>
        <taxon>Chlorophyta</taxon>
        <taxon>core chlorophytes</taxon>
        <taxon>Chlorophyceae</taxon>
        <taxon>CS clade</taxon>
        <taxon>Chlamydomonadales</taxon>
        <taxon>Tetrabaenaceae</taxon>
        <taxon>Tetrabaena</taxon>
    </lineage>
</organism>
<comment type="caution">
    <text evidence="1">The sequence shown here is derived from an EMBL/GenBank/DDBJ whole genome shotgun (WGS) entry which is preliminary data.</text>
</comment>
<keyword evidence="2" id="KW-1185">Reference proteome</keyword>
<name>A0A2J8AI59_9CHLO</name>
<accession>A0A2J8AI59</accession>
<dbReference type="OrthoDB" id="2138860at2759"/>
<gene>
    <name evidence="1" type="ORF">TSOC_000906</name>
</gene>
<proteinExistence type="predicted"/>
<dbReference type="Proteomes" id="UP000236333">
    <property type="component" value="Unassembled WGS sequence"/>
</dbReference>
<dbReference type="EMBL" id="PGGS01000013">
    <property type="protein sequence ID" value="PNH12202.1"/>
    <property type="molecule type" value="Genomic_DNA"/>
</dbReference>
<protein>
    <submittedName>
        <fullName evidence="1">Uncharacterized protein</fullName>
    </submittedName>
</protein>
<dbReference type="AlphaFoldDB" id="A0A2J8AI59"/>
<sequence>MGKGIGAQRQQLGQQVAGEAAIGVQLGGQLRQQAGHGTTLPARGGGREFVRAEMALLTGAEYVQD</sequence>